<organism evidence="1 2">
    <name type="scientific">Paramecium primaurelia</name>
    <dbReference type="NCBI Taxonomy" id="5886"/>
    <lineage>
        <taxon>Eukaryota</taxon>
        <taxon>Sar</taxon>
        <taxon>Alveolata</taxon>
        <taxon>Ciliophora</taxon>
        <taxon>Intramacronucleata</taxon>
        <taxon>Oligohymenophorea</taxon>
        <taxon>Peniculida</taxon>
        <taxon>Parameciidae</taxon>
        <taxon>Paramecium</taxon>
    </lineage>
</organism>
<keyword evidence="2" id="KW-1185">Reference proteome</keyword>
<sequence length="131" mass="15893">MIMVRKQEIGQNLKKDIGSNKINRFKSVYAKFTLLQYNQGFRQGKWIHQYDDKIIRGGLYNKEGQKEGLWIELNENYDRLFIVIIQKFKGVYYNNHKIGIQVYQFYESNQNNSIKIYLQLNRFQQNWCLIQ</sequence>
<evidence type="ECO:0000313" key="1">
    <source>
        <dbReference type="EMBL" id="CAD8119306.1"/>
    </source>
</evidence>
<dbReference type="AlphaFoldDB" id="A0A8S1QU27"/>
<accession>A0A8S1QU27</accession>
<proteinExistence type="predicted"/>
<dbReference type="EMBL" id="CAJJDM010000313">
    <property type="protein sequence ID" value="CAD8119306.1"/>
    <property type="molecule type" value="Genomic_DNA"/>
</dbReference>
<name>A0A8S1QU27_PARPR</name>
<evidence type="ECO:0000313" key="2">
    <source>
        <dbReference type="Proteomes" id="UP000688137"/>
    </source>
</evidence>
<protein>
    <submittedName>
        <fullName evidence="1">Uncharacterized protein</fullName>
    </submittedName>
</protein>
<comment type="caution">
    <text evidence="1">The sequence shown here is derived from an EMBL/GenBank/DDBJ whole genome shotgun (WGS) entry which is preliminary data.</text>
</comment>
<gene>
    <name evidence="1" type="ORF">PPRIM_AZ9-3.1.T3040001</name>
</gene>
<dbReference type="Proteomes" id="UP000688137">
    <property type="component" value="Unassembled WGS sequence"/>
</dbReference>
<reference evidence="1" key="1">
    <citation type="submission" date="2021-01" db="EMBL/GenBank/DDBJ databases">
        <authorList>
            <consortium name="Genoscope - CEA"/>
            <person name="William W."/>
        </authorList>
    </citation>
    <scope>NUCLEOTIDE SEQUENCE</scope>
</reference>